<protein>
    <submittedName>
        <fullName evidence="1">Uncharacterized protein</fullName>
    </submittedName>
</protein>
<dbReference type="Gramene" id="PVH48457">
    <property type="protein sequence ID" value="PVH48457"/>
    <property type="gene ID" value="PAHAL_4G333300"/>
</dbReference>
<dbReference type="AlphaFoldDB" id="A0A2T8JEV3"/>
<dbReference type="Proteomes" id="UP000243499">
    <property type="component" value="Chromosome 4"/>
</dbReference>
<reference evidence="1" key="1">
    <citation type="submission" date="2018-04" db="EMBL/GenBank/DDBJ databases">
        <title>WGS assembly of Panicum hallii.</title>
        <authorList>
            <person name="Lovell J."/>
            <person name="Jenkins J."/>
            <person name="Lowry D."/>
            <person name="Mamidi S."/>
            <person name="Sreedasyam A."/>
            <person name="Weng X."/>
            <person name="Barry K."/>
            <person name="Bonette J."/>
            <person name="Campitelli B."/>
            <person name="Daum C."/>
            <person name="Gordon S."/>
            <person name="Gould B."/>
            <person name="Lipzen A."/>
            <person name="Macqueen A."/>
            <person name="Palacio-Mejia J."/>
            <person name="Plott C."/>
            <person name="Shakirov E."/>
            <person name="Shu S."/>
            <person name="Yoshinaga Y."/>
            <person name="Zane M."/>
            <person name="Rokhsar D."/>
            <person name="Grimwood J."/>
            <person name="Schmutz J."/>
            <person name="Juenger T."/>
        </authorList>
    </citation>
    <scope>NUCLEOTIDE SEQUENCE [LARGE SCALE GENOMIC DNA]</scope>
    <source>
        <strain evidence="1">FIL2</strain>
    </source>
</reference>
<organism evidence="1">
    <name type="scientific">Panicum hallii</name>
    <dbReference type="NCBI Taxonomy" id="206008"/>
    <lineage>
        <taxon>Eukaryota</taxon>
        <taxon>Viridiplantae</taxon>
        <taxon>Streptophyta</taxon>
        <taxon>Embryophyta</taxon>
        <taxon>Tracheophyta</taxon>
        <taxon>Spermatophyta</taxon>
        <taxon>Magnoliopsida</taxon>
        <taxon>Liliopsida</taxon>
        <taxon>Poales</taxon>
        <taxon>Poaceae</taxon>
        <taxon>PACMAD clade</taxon>
        <taxon>Panicoideae</taxon>
        <taxon>Panicodae</taxon>
        <taxon>Paniceae</taxon>
        <taxon>Panicinae</taxon>
        <taxon>Panicum</taxon>
        <taxon>Panicum sect. Panicum</taxon>
    </lineage>
</organism>
<accession>A0A2T8JEV3</accession>
<proteinExistence type="predicted"/>
<sequence>MQSLFFLVFNGHKLHCLLESLDLSWKMEPTFWSNSSEHGITVPGNRHLCSPLVPESCSEHKENPVDDEDHADGYEVFSYEAQRMIPVLLSPVLFLGRVIYSPISSSLRRLQTSAAQPSRARLAHELMLGPGPTGRATHQTRPRLRLGFFLAREAEAEGASQVLNLCPAESNQT</sequence>
<gene>
    <name evidence="1" type="ORF">PAHAL_4G333300</name>
</gene>
<dbReference type="EMBL" id="CM008049">
    <property type="protein sequence ID" value="PVH48457.1"/>
    <property type="molecule type" value="Genomic_DNA"/>
</dbReference>
<name>A0A2T8JEV3_9POAL</name>
<evidence type="ECO:0000313" key="1">
    <source>
        <dbReference type="EMBL" id="PVH48457.1"/>
    </source>
</evidence>